<organism evidence="7 8">
    <name type="scientific">Dendroctonus ponderosae</name>
    <name type="common">Mountain pine beetle</name>
    <dbReference type="NCBI Taxonomy" id="77166"/>
    <lineage>
        <taxon>Eukaryota</taxon>
        <taxon>Metazoa</taxon>
        <taxon>Ecdysozoa</taxon>
        <taxon>Arthropoda</taxon>
        <taxon>Hexapoda</taxon>
        <taxon>Insecta</taxon>
        <taxon>Pterygota</taxon>
        <taxon>Neoptera</taxon>
        <taxon>Endopterygota</taxon>
        <taxon>Coleoptera</taxon>
        <taxon>Polyphaga</taxon>
        <taxon>Cucujiformia</taxon>
        <taxon>Curculionidae</taxon>
        <taxon>Scolytinae</taxon>
        <taxon>Dendroctonus</taxon>
    </lineage>
</organism>
<evidence type="ECO:0000256" key="4">
    <source>
        <dbReference type="ARBA" id="ARBA00023136"/>
    </source>
</evidence>
<evidence type="ECO:0000313" key="8">
    <source>
        <dbReference type="Proteomes" id="UP000030742"/>
    </source>
</evidence>
<dbReference type="AlphaFoldDB" id="U4UZE4"/>
<dbReference type="InterPro" id="IPR036259">
    <property type="entry name" value="MFS_trans_sf"/>
</dbReference>
<feature type="domain" description="Major facilitator superfamily (MFS) profile" evidence="6">
    <location>
        <begin position="1"/>
        <end position="91"/>
    </location>
</feature>
<evidence type="ECO:0000256" key="1">
    <source>
        <dbReference type="ARBA" id="ARBA00004141"/>
    </source>
</evidence>
<proteinExistence type="predicted"/>
<reference evidence="7 8" key="1">
    <citation type="journal article" date="2013" name="Genome Biol.">
        <title>Draft genome of the mountain pine beetle, Dendroctonus ponderosae Hopkins, a major forest pest.</title>
        <authorList>
            <person name="Keeling C.I."/>
            <person name="Yuen M.M."/>
            <person name="Liao N.Y."/>
            <person name="Docking T.R."/>
            <person name="Chan S.K."/>
            <person name="Taylor G.A."/>
            <person name="Palmquist D.L."/>
            <person name="Jackman S.D."/>
            <person name="Nguyen A."/>
            <person name="Li M."/>
            <person name="Henderson H."/>
            <person name="Janes J.K."/>
            <person name="Zhao Y."/>
            <person name="Pandoh P."/>
            <person name="Moore R."/>
            <person name="Sperling F.A."/>
            <person name="Huber D.P."/>
            <person name="Birol I."/>
            <person name="Jones S.J."/>
            <person name="Bohlmann J."/>
        </authorList>
    </citation>
    <scope>NUCLEOTIDE SEQUENCE</scope>
</reference>
<dbReference type="GO" id="GO:0022857">
    <property type="term" value="F:transmembrane transporter activity"/>
    <property type="evidence" value="ECO:0007669"/>
    <property type="project" value="InterPro"/>
</dbReference>
<name>U4UZE4_DENPD</name>
<dbReference type="PANTHER" id="PTHR11662">
    <property type="entry name" value="SOLUTE CARRIER FAMILY 17"/>
    <property type="match status" value="1"/>
</dbReference>
<gene>
    <name evidence="7" type="ORF">D910_00295</name>
</gene>
<dbReference type="SUPFAM" id="SSF103473">
    <property type="entry name" value="MFS general substrate transporter"/>
    <property type="match status" value="1"/>
</dbReference>
<evidence type="ECO:0000313" key="7">
    <source>
        <dbReference type="EMBL" id="ERL95781.1"/>
    </source>
</evidence>
<feature type="transmembrane region" description="Helical" evidence="5">
    <location>
        <begin position="20"/>
        <end position="39"/>
    </location>
</feature>
<dbReference type="Pfam" id="PF07690">
    <property type="entry name" value="MFS_1"/>
    <property type="match status" value="1"/>
</dbReference>
<dbReference type="InterPro" id="IPR050382">
    <property type="entry name" value="MFS_Na/Anion_cotransporter"/>
</dbReference>
<dbReference type="GO" id="GO:0006820">
    <property type="term" value="P:monoatomic anion transport"/>
    <property type="evidence" value="ECO:0007669"/>
    <property type="project" value="TreeGrafter"/>
</dbReference>
<dbReference type="InterPro" id="IPR020846">
    <property type="entry name" value="MFS_dom"/>
</dbReference>
<keyword evidence="4 5" id="KW-0472">Membrane</keyword>
<dbReference type="InterPro" id="IPR011701">
    <property type="entry name" value="MFS"/>
</dbReference>
<keyword evidence="3 5" id="KW-1133">Transmembrane helix</keyword>
<dbReference type="Proteomes" id="UP000030742">
    <property type="component" value="Unassembled WGS sequence"/>
</dbReference>
<dbReference type="PANTHER" id="PTHR11662:SF77">
    <property type="entry name" value="MAJOR FACILITATOR SUPERFAMILY TRANSPORTER 17, ISOFORM F"/>
    <property type="match status" value="1"/>
</dbReference>
<evidence type="ECO:0000259" key="6">
    <source>
        <dbReference type="PROSITE" id="PS50850"/>
    </source>
</evidence>
<evidence type="ECO:0000256" key="3">
    <source>
        <dbReference type="ARBA" id="ARBA00022989"/>
    </source>
</evidence>
<comment type="subcellular location">
    <subcellularLocation>
        <location evidence="1">Membrane</location>
        <topology evidence="1">Multi-pass membrane protein</topology>
    </subcellularLocation>
</comment>
<protein>
    <recommendedName>
        <fullName evidence="6">Major facilitator superfamily (MFS) profile domain-containing protein</fullName>
    </recommendedName>
</protein>
<dbReference type="Gene3D" id="1.20.1250.20">
    <property type="entry name" value="MFS general substrate transporter like domains"/>
    <property type="match status" value="1"/>
</dbReference>
<dbReference type="PROSITE" id="PS50850">
    <property type="entry name" value="MFS"/>
    <property type="match status" value="1"/>
</dbReference>
<dbReference type="GO" id="GO:0016020">
    <property type="term" value="C:membrane"/>
    <property type="evidence" value="ECO:0007669"/>
    <property type="project" value="UniProtKB-SubCell"/>
</dbReference>
<evidence type="ECO:0000256" key="2">
    <source>
        <dbReference type="ARBA" id="ARBA00022692"/>
    </source>
</evidence>
<evidence type="ECO:0000256" key="5">
    <source>
        <dbReference type="SAM" id="Phobius"/>
    </source>
</evidence>
<sequence length="91" mass="9903">MEYANDYGGTLNWSGPVQSYVLASFYWAYIVSQIVGGLATQKLGTKRVFGYSQLATALSSLCIPIAAESHFGFVIALRFVQGFASLFEIGH</sequence>
<dbReference type="EMBL" id="KI208064">
    <property type="protein sequence ID" value="ERL95781.1"/>
    <property type="molecule type" value="Genomic_DNA"/>
</dbReference>
<accession>U4UZE4</accession>
<keyword evidence="2 5" id="KW-0812">Transmembrane</keyword>